<sequence>MRLLLVEDDPGLSRSLKADLERAGFAVDLAMDGESGEFLGMTESYDIVILDLGLPKMPGLEVLRRWRQAGNHVPVIVLTARDAWHEKVDGFKVGADDYLGKPFHIEELQARIQALLKRMHGMMQAQLCGCGVALDEDRQTVSVDGAEHVELTAIEFRLLRYFMLHPGKLLTKTHLLEHVYECDGDPASNVIEVYINRLRRKLGKDLIATRRGQGYIFGDKP</sequence>
<evidence type="ECO:0000313" key="6">
    <source>
        <dbReference type="EMBL" id="MBD9362508.1"/>
    </source>
</evidence>
<comment type="caution">
    <text evidence="6">The sequence shown here is derived from an EMBL/GenBank/DDBJ whole genome shotgun (WGS) entry which is preliminary data.</text>
</comment>
<name>A0ABR9DHC2_9GAMM</name>
<feature type="modified residue" description="4-aspartylphosphate" evidence="2">
    <location>
        <position position="51"/>
    </location>
</feature>
<dbReference type="Pfam" id="PF00072">
    <property type="entry name" value="Response_reg"/>
    <property type="match status" value="1"/>
</dbReference>
<dbReference type="CDD" id="cd00383">
    <property type="entry name" value="trans_reg_C"/>
    <property type="match status" value="1"/>
</dbReference>
<dbReference type="PROSITE" id="PS50110">
    <property type="entry name" value="RESPONSE_REGULATORY"/>
    <property type="match status" value="1"/>
</dbReference>
<dbReference type="Pfam" id="PF00486">
    <property type="entry name" value="Trans_reg_C"/>
    <property type="match status" value="1"/>
</dbReference>
<evidence type="ECO:0000256" key="3">
    <source>
        <dbReference type="PROSITE-ProRule" id="PRU01091"/>
    </source>
</evidence>
<dbReference type="Proteomes" id="UP000641152">
    <property type="component" value="Unassembled WGS sequence"/>
</dbReference>
<dbReference type="CDD" id="cd19934">
    <property type="entry name" value="REC_OmpR_EcPhoP-like"/>
    <property type="match status" value="1"/>
</dbReference>
<evidence type="ECO:0000259" key="5">
    <source>
        <dbReference type="PROSITE" id="PS51755"/>
    </source>
</evidence>
<keyword evidence="1 3" id="KW-0238">DNA-binding</keyword>
<feature type="domain" description="OmpR/PhoB-type" evidence="5">
    <location>
        <begin position="124"/>
        <end position="219"/>
    </location>
</feature>
<dbReference type="SMART" id="SM00862">
    <property type="entry name" value="Trans_reg_C"/>
    <property type="match status" value="1"/>
</dbReference>
<dbReference type="InterPro" id="IPR001789">
    <property type="entry name" value="Sig_transdc_resp-reg_receiver"/>
</dbReference>
<feature type="domain" description="Response regulatory" evidence="4">
    <location>
        <begin position="2"/>
        <end position="116"/>
    </location>
</feature>
<dbReference type="InterPro" id="IPR016032">
    <property type="entry name" value="Sig_transdc_resp-reg_C-effctor"/>
</dbReference>
<dbReference type="InterPro" id="IPR001867">
    <property type="entry name" value="OmpR/PhoB-type_DNA-bd"/>
</dbReference>
<dbReference type="Gene3D" id="6.10.250.690">
    <property type="match status" value="1"/>
</dbReference>
<gene>
    <name evidence="6" type="ORF">EBB_18740</name>
</gene>
<feature type="DNA-binding region" description="OmpR/PhoB-type" evidence="3">
    <location>
        <begin position="124"/>
        <end position="219"/>
    </location>
</feature>
<dbReference type="InterPro" id="IPR011006">
    <property type="entry name" value="CheY-like_superfamily"/>
</dbReference>
<evidence type="ECO:0000256" key="1">
    <source>
        <dbReference type="ARBA" id="ARBA00023125"/>
    </source>
</evidence>
<dbReference type="SUPFAM" id="SSF46894">
    <property type="entry name" value="C-terminal effector domain of the bipartite response regulators"/>
    <property type="match status" value="1"/>
</dbReference>
<proteinExistence type="predicted"/>
<dbReference type="PROSITE" id="PS51755">
    <property type="entry name" value="OMPR_PHOB"/>
    <property type="match status" value="1"/>
</dbReference>
<dbReference type="Gene3D" id="1.10.10.10">
    <property type="entry name" value="Winged helix-like DNA-binding domain superfamily/Winged helix DNA-binding domain"/>
    <property type="match status" value="1"/>
</dbReference>
<organism evidence="6 7">
    <name type="scientific">Methylomonas fluvii</name>
    <dbReference type="NCBI Taxonomy" id="1854564"/>
    <lineage>
        <taxon>Bacteria</taxon>
        <taxon>Pseudomonadati</taxon>
        <taxon>Pseudomonadota</taxon>
        <taxon>Gammaproteobacteria</taxon>
        <taxon>Methylococcales</taxon>
        <taxon>Methylococcaceae</taxon>
        <taxon>Methylomonas</taxon>
    </lineage>
</organism>
<dbReference type="Gene3D" id="3.40.50.2300">
    <property type="match status" value="1"/>
</dbReference>
<evidence type="ECO:0000256" key="2">
    <source>
        <dbReference type="PROSITE-ProRule" id="PRU00169"/>
    </source>
</evidence>
<reference evidence="6 7" key="1">
    <citation type="submission" date="2020-09" db="EMBL/GenBank/DDBJ databases">
        <title>Methylomonas albis sp. nov. and Methylomonas fluvii sp. nov.: Two cold-adapted methanotrophs from the River Elbe and an amended description of Methylovulum psychrotolerans strain Eb1.</title>
        <authorList>
            <person name="Bussmann I.K."/>
            <person name="Klings K.-W."/>
            <person name="Warnstedt J."/>
            <person name="Hoppert M."/>
            <person name="Saborowski A."/>
            <person name="Horn F."/>
            <person name="Liebner S."/>
        </authorList>
    </citation>
    <scope>NUCLEOTIDE SEQUENCE [LARGE SCALE GENOMIC DNA]</scope>
    <source>
        <strain evidence="6 7">EbB</strain>
    </source>
</reference>
<dbReference type="SMART" id="SM00448">
    <property type="entry name" value="REC"/>
    <property type="match status" value="1"/>
</dbReference>
<protein>
    <submittedName>
        <fullName evidence="6">Response regulator transcription factor</fullName>
    </submittedName>
</protein>
<evidence type="ECO:0000259" key="4">
    <source>
        <dbReference type="PROSITE" id="PS50110"/>
    </source>
</evidence>
<keyword evidence="7" id="KW-1185">Reference proteome</keyword>
<evidence type="ECO:0000313" key="7">
    <source>
        <dbReference type="Proteomes" id="UP000641152"/>
    </source>
</evidence>
<dbReference type="EMBL" id="JACXST010000003">
    <property type="protein sequence ID" value="MBD9362508.1"/>
    <property type="molecule type" value="Genomic_DNA"/>
</dbReference>
<dbReference type="PANTHER" id="PTHR48111">
    <property type="entry name" value="REGULATOR OF RPOS"/>
    <property type="match status" value="1"/>
</dbReference>
<dbReference type="PANTHER" id="PTHR48111:SF37">
    <property type="entry name" value="RESPONSE REGULATOR PROTEIN CARR"/>
    <property type="match status" value="1"/>
</dbReference>
<keyword evidence="2" id="KW-0597">Phosphoprotein</keyword>
<dbReference type="InterPro" id="IPR036388">
    <property type="entry name" value="WH-like_DNA-bd_sf"/>
</dbReference>
<dbReference type="SUPFAM" id="SSF52172">
    <property type="entry name" value="CheY-like"/>
    <property type="match status" value="1"/>
</dbReference>
<dbReference type="InterPro" id="IPR039420">
    <property type="entry name" value="WalR-like"/>
</dbReference>
<dbReference type="RefSeq" id="WP_192395281.1">
    <property type="nucleotide sequence ID" value="NZ_CAJHIU010000003.1"/>
</dbReference>
<accession>A0ABR9DHC2</accession>